<dbReference type="PANTHER" id="PTHR11834:SF0">
    <property type="entry name" value="PROTEIN SCALLOPED"/>
    <property type="match status" value="1"/>
</dbReference>
<dbReference type="PROSITE" id="PS51088">
    <property type="entry name" value="TEA_2"/>
    <property type="match status" value="1"/>
</dbReference>
<evidence type="ECO:0000256" key="2">
    <source>
        <dbReference type="ARBA" id="ARBA00022473"/>
    </source>
</evidence>
<accession>A0A8S9ZZ07</accession>
<keyword evidence="5" id="KW-0804">Transcription</keyword>
<dbReference type="GO" id="GO:0048568">
    <property type="term" value="P:embryonic organ development"/>
    <property type="evidence" value="ECO:0007669"/>
    <property type="project" value="TreeGrafter"/>
</dbReference>
<dbReference type="Proteomes" id="UP000605970">
    <property type="component" value="Unassembled WGS sequence"/>
</dbReference>
<dbReference type="GO" id="GO:0005667">
    <property type="term" value="C:transcription regulator complex"/>
    <property type="evidence" value="ECO:0007669"/>
    <property type="project" value="TreeGrafter"/>
</dbReference>
<dbReference type="GO" id="GO:0000981">
    <property type="term" value="F:DNA-binding transcription factor activity, RNA polymerase II-specific"/>
    <property type="evidence" value="ECO:0007669"/>
    <property type="project" value="TreeGrafter"/>
</dbReference>
<evidence type="ECO:0000256" key="8">
    <source>
        <dbReference type="SAM" id="MobiDB-lite"/>
    </source>
</evidence>
<gene>
    <name evidence="10" type="ORF">Mgra_00002219</name>
</gene>
<keyword evidence="2" id="KW-0217">Developmental protein</keyword>
<dbReference type="InterPro" id="IPR041086">
    <property type="entry name" value="YBD"/>
</dbReference>
<feature type="DNA-binding region" description="TEA" evidence="7">
    <location>
        <begin position="86"/>
        <end position="163"/>
    </location>
</feature>
<keyword evidence="6" id="KW-0539">Nucleus</keyword>
<keyword evidence="4" id="KW-0238">DNA-binding</keyword>
<dbReference type="SMART" id="SM00426">
    <property type="entry name" value="TEA"/>
    <property type="match status" value="1"/>
</dbReference>
<dbReference type="GO" id="GO:0000978">
    <property type="term" value="F:RNA polymerase II cis-regulatory region sequence-specific DNA binding"/>
    <property type="evidence" value="ECO:0007669"/>
    <property type="project" value="TreeGrafter"/>
</dbReference>
<reference evidence="10" key="1">
    <citation type="journal article" date="2020" name="Ecol. Evol.">
        <title>Genome structure and content of the rice root-knot nematode (Meloidogyne graminicola).</title>
        <authorList>
            <person name="Phan N.T."/>
            <person name="Danchin E.G.J."/>
            <person name="Klopp C."/>
            <person name="Perfus-Barbeoch L."/>
            <person name="Kozlowski D.K."/>
            <person name="Koutsovoulos G.D."/>
            <person name="Lopez-Roques C."/>
            <person name="Bouchez O."/>
            <person name="Zahm M."/>
            <person name="Besnard G."/>
            <person name="Bellafiore S."/>
        </authorList>
    </citation>
    <scope>NUCLEOTIDE SEQUENCE</scope>
    <source>
        <strain evidence="10">VN-18</strain>
    </source>
</reference>
<protein>
    <submittedName>
        <fullName evidence="10">TEA domain-containing protein</fullName>
    </submittedName>
</protein>
<evidence type="ECO:0000313" key="11">
    <source>
        <dbReference type="Proteomes" id="UP000605970"/>
    </source>
</evidence>
<dbReference type="Pfam" id="PF01285">
    <property type="entry name" value="TEA"/>
    <property type="match status" value="1"/>
</dbReference>
<feature type="region of interest" description="Disordered" evidence="8">
    <location>
        <begin position="65"/>
        <end position="90"/>
    </location>
</feature>
<dbReference type="EMBL" id="JABEBT010000013">
    <property type="protein sequence ID" value="KAF7638246.1"/>
    <property type="molecule type" value="Genomic_DNA"/>
</dbReference>
<keyword evidence="3" id="KW-0805">Transcription regulation</keyword>
<feature type="region of interest" description="Disordered" evidence="8">
    <location>
        <begin position="129"/>
        <end position="164"/>
    </location>
</feature>
<dbReference type="InterPro" id="IPR038096">
    <property type="entry name" value="TEA/ATTS_sf"/>
</dbReference>
<dbReference type="Pfam" id="PF17725">
    <property type="entry name" value="YBD"/>
    <property type="match status" value="1"/>
</dbReference>
<evidence type="ECO:0000259" key="9">
    <source>
        <dbReference type="PROSITE" id="PS51088"/>
    </source>
</evidence>
<evidence type="ECO:0000256" key="7">
    <source>
        <dbReference type="PROSITE-ProRule" id="PRU00505"/>
    </source>
</evidence>
<dbReference type="InterPro" id="IPR000818">
    <property type="entry name" value="TEA/ATTS_dom"/>
</dbReference>
<evidence type="ECO:0000256" key="6">
    <source>
        <dbReference type="ARBA" id="ARBA00023242"/>
    </source>
</evidence>
<dbReference type="AlphaFoldDB" id="A0A8S9ZZ07"/>
<dbReference type="OrthoDB" id="10006572at2759"/>
<evidence type="ECO:0000313" key="10">
    <source>
        <dbReference type="EMBL" id="KAF7638246.1"/>
    </source>
</evidence>
<feature type="compositionally biased region" description="Low complexity" evidence="8">
    <location>
        <begin position="155"/>
        <end position="164"/>
    </location>
</feature>
<evidence type="ECO:0000256" key="5">
    <source>
        <dbReference type="ARBA" id="ARBA00023163"/>
    </source>
</evidence>
<comment type="caution">
    <text evidence="10">The sequence shown here is derived from an EMBL/GenBank/DDBJ whole genome shotgun (WGS) entry which is preliminary data.</text>
</comment>
<feature type="compositionally biased region" description="Polar residues" evidence="8">
    <location>
        <begin position="65"/>
        <end position="86"/>
    </location>
</feature>
<dbReference type="GO" id="GO:0005634">
    <property type="term" value="C:nucleus"/>
    <property type="evidence" value="ECO:0007669"/>
    <property type="project" value="UniProtKB-SubCell"/>
</dbReference>
<evidence type="ECO:0000256" key="1">
    <source>
        <dbReference type="ARBA" id="ARBA00004123"/>
    </source>
</evidence>
<comment type="subcellular location">
    <subcellularLocation>
        <location evidence="1">Nucleus</location>
    </subcellularLocation>
</comment>
<evidence type="ECO:0000256" key="4">
    <source>
        <dbReference type="ARBA" id="ARBA00023125"/>
    </source>
</evidence>
<keyword evidence="11" id="KW-1185">Reference proteome</keyword>
<feature type="domain" description="TEA" evidence="9">
    <location>
        <begin position="86"/>
        <end position="163"/>
    </location>
</feature>
<name>A0A8S9ZZ07_9BILA</name>
<dbReference type="FunFam" id="2.70.50.80:FF:000005">
    <property type="entry name" value="Transcription enhancer factor-like protein egl-44"/>
    <property type="match status" value="1"/>
</dbReference>
<dbReference type="Gene3D" id="2.70.50.80">
    <property type="match status" value="1"/>
</dbReference>
<dbReference type="PANTHER" id="PTHR11834">
    <property type="entry name" value="TRANSCRIPTIONAL ENHANCER FACTOR TEF RELATED"/>
    <property type="match status" value="1"/>
</dbReference>
<dbReference type="Gene3D" id="6.10.20.40">
    <property type="entry name" value="TEA/ATTS domain"/>
    <property type="match status" value="1"/>
</dbReference>
<evidence type="ECO:0000256" key="3">
    <source>
        <dbReference type="ARBA" id="ARBA00023015"/>
    </source>
</evidence>
<dbReference type="InterPro" id="IPR050937">
    <property type="entry name" value="TEC1_TEAD_TF"/>
</dbReference>
<organism evidence="10 11">
    <name type="scientific">Meloidogyne graminicola</name>
    <dbReference type="NCBI Taxonomy" id="189291"/>
    <lineage>
        <taxon>Eukaryota</taxon>
        <taxon>Metazoa</taxon>
        <taxon>Ecdysozoa</taxon>
        <taxon>Nematoda</taxon>
        <taxon>Chromadorea</taxon>
        <taxon>Rhabditida</taxon>
        <taxon>Tylenchina</taxon>
        <taxon>Tylenchomorpha</taxon>
        <taxon>Tylenchoidea</taxon>
        <taxon>Meloidogynidae</taxon>
        <taxon>Meloidogyninae</taxon>
        <taxon>Meloidogyne</taxon>
    </lineage>
</organism>
<proteinExistence type="predicted"/>
<sequence length="579" mass="64401">MNFGNEETNDVEETKQRMLSLDYSNTSASLASNVWLHHSASAGHIPPCNNNNNIEAMSIENSIPLNTSPLSTSSNGNANEIRSSNDGDAEGVWSPDIDQAFHEALQIYPPCGRRKIILSDEGKIFFPHSSSCKKKQREEQARVKSHRDHNSLTEPNTNSSTISNNPIAASVSATIFPPTSSKNSLQKQQKIKSESEELMDGGHLLNNNNNITTSSSTNQIQNVSLAINASQQPLANLITSINRDQIASVQAQVARAASAISHNSVNWPSLIVTNNNNNQHLMTGAQLYMTSPNPCSSNVVASIPFISSNASSSSSEQIIFTTTPSSAFTCATTTTINKLTTISSSSFVLNEFTAYIEEQDLIKMEENNNNNRQQGRIELVHIPKTSGAPLERISLELIQSKYPPILQKLFKEGPKDAFFLAKCWANMNFEINDEQNALFAVDSYYESTAGKYDIIVSTKVCSFGNEVVEKVEIYSPINENEEDNDDIGILTKPKIWHFRLEKSPMCEYMVRFISELKRLQEPSLMNSVLENFTVLQIVSNKQSEETLMVIAFIFEVREDGEDEIYTNIYRLTDAILRNK</sequence>